<accession>A0A250X031</accession>
<comment type="catalytic activity">
    <reaction evidence="7">
        <text>4-demethyl-7-[(3S)-3-amino-3-carboxypropyl]wyosine(37) in tRNA(Phe) + S-adenosyl-L-methionine = 7-[(3S)-3-amino-3-carboxypropyl]wyosine(37) in tRNA(Phe) + S-adenosyl-L-homocysteine + H(+)</text>
        <dbReference type="Rhea" id="RHEA:36635"/>
        <dbReference type="Rhea" id="RHEA-COMP:10378"/>
        <dbReference type="Rhea" id="RHEA-COMP:10379"/>
        <dbReference type="ChEBI" id="CHEBI:15378"/>
        <dbReference type="ChEBI" id="CHEBI:57856"/>
        <dbReference type="ChEBI" id="CHEBI:59789"/>
        <dbReference type="ChEBI" id="CHEBI:73543"/>
        <dbReference type="ChEBI" id="CHEBI:73550"/>
        <dbReference type="EC" id="2.1.1.282"/>
    </reaction>
</comment>
<dbReference type="InterPro" id="IPR036602">
    <property type="entry name" value="tRNA_yW-synthesising-like_sf"/>
</dbReference>
<dbReference type="InterPro" id="IPR041667">
    <property type="entry name" value="Cupin_8"/>
</dbReference>
<dbReference type="InterPro" id="IPR029063">
    <property type="entry name" value="SAM-dependent_MTases_sf"/>
</dbReference>
<feature type="non-terminal residue" evidence="13">
    <location>
        <position position="1631"/>
    </location>
</feature>
<keyword evidence="5" id="KW-0949">S-adenosyl-L-methionine</keyword>
<dbReference type="InterPro" id="IPR011049">
    <property type="entry name" value="Serralysin-like_metalloprot_C"/>
</dbReference>
<keyword evidence="6" id="KW-0819">tRNA processing</keyword>
<name>A0A250X031_9CHLO</name>
<feature type="compositionally biased region" description="Low complexity" evidence="10">
    <location>
        <begin position="1420"/>
        <end position="1431"/>
    </location>
</feature>
<dbReference type="SUPFAM" id="SSF117281">
    <property type="entry name" value="Kelch motif"/>
    <property type="match status" value="1"/>
</dbReference>
<evidence type="ECO:0000313" key="13">
    <source>
        <dbReference type="EMBL" id="GAX76405.1"/>
    </source>
</evidence>
<dbReference type="PANTHER" id="PTHR23245:SF25">
    <property type="entry name" value="TRNA WYBUTOSINE-SYNTHESIZING PROTEIN 2 HOMOLOG"/>
    <property type="match status" value="1"/>
</dbReference>
<dbReference type="PROSITE" id="PS51684">
    <property type="entry name" value="SAM_MT_TRM5_TYW2"/>
    <property type="match status" value="1"/>
</dbReference>
<keyword evidence="3" id="KW-0489">Methyltransferase</keyword>
<gene>
    <name evidence="13" type="ORF">CEUSTIGMA_g3850.t1</name>
</gene>
<protein>
    <submittedName>
        <fullName evidence="13">Uncharacterized protein</fullName>
    </submittedName>
</protein>
<evidence type="ECO:0000256" key="9">
    <source>
        <dbReference type="SAM" id="Coils"/>
    </source>
</evidence>
<dbReference type="STRING" id="1157962.A0A250X031"/>
<feature type="compositionally biased region" description="Polar residues" evidence="10">
    <location>
        <begin position="1402"/>
        <end position="1412"/>
    </location>
</feature>
<dbReference type="Proteomes" id="UP000232323">
    <property type="component" value="Unassembled WGS sequence"/>
</dbReference>
<dbReference type="Pfam" id="PF24681">
    <property type="entry name" value="Kelch_KLHDC2_KLHL20_DRC7"/>
    <property type="match status" value="1"/>
</dbReference>
<sequence>MTVTPFFQRKQNILFSLLDSCGDKSRKGSVDAPIKDMIDLINQQPYVYTTSSCSGRISVFAEPTEVTRATGKKGGEWVFASHERSGAQEVLMKIKERACSGDRLVLRFEPFILHAECESMEAARLLLLAAREAGYRESGITVGGRIMVGIRCSLRLEAPVADAGLLLVPDQYILYLVALANEKFAENEARIAKLEERLKIAFNRHEPQVQGSRPSQQHTRLQLSLTKATQDPNFIIEATTTNSLSNSSASTLVTGKEASYDLHQGLSPQLKVPLEVALASAKESGLPGLSGRSRRKQSALLSKSHHFDTVGANLSAAKLPSDRTAVEDLGLPRRLVGKQLNILKRIKAVEKALALRHEADRSRPLATHVKAGSAVSTAQKAAISAISGEASSSTETSPLCDGKPLNDVIKWHSLPLNNQCSVWSTLPKVPHLSGIDSGIDSTGLDGGVSPALKFGFFKPLSSPEVLQRWGHASVVHQGRLIVIGGYGGEGSHQRRSDVLLFACGEWMEVTTTGGEGFVPRMGHAAILTGDAGVLVIGGRTSPSDALGDVWRLDLVSWHWQLITPSVIGSQSEQGTQLAGTTQRERPQTWPGRFRHAAVAHEGVVYVFGGRGGDGSSLNDLWVLHCRTSHSHFQGIKTGKQQHKASAASAGTSISSSTVGHALPVFVPVRHTAAILDIPPSCCLVLGEGHHSRVLAQAAAGTSPVAEGMAQADAGTSPVAEGMAQAAAGTSPVAEGMAQAAAGTSPVAEGMAQAAAGTSPVAERMAQAATGTSPVPEGMDHVTSIIGAGEHAEVMRRSPTTSSLTLMLVGGGAFCFSFGSVFSGVWTLALSQLSFPQLPCPQRTTPAAAPSSTDVNSNTTGSLDLMKSAVLSDLANLDLDLADPSCTWVIQVQSHLAKGVKDAVKDAGWLDKSKKAGVLKATPAPSTAGHLLLHNGSATNGGNIMDRGTDAGPPCSYVQLPLHSQAVQALKQALMLGTESSSAAQLLVTKALLSGDAKLLTSVVTHSTKHIVDPKTLMRTAVINLLLEQQQQVRRTHDEPVAEPGSTKQQLPWPSSRVMDELLEDLPVKWERLGDLALLPEGCLVHRAWSSILPDLGGLWTVMAKALGVRRLAKQAKVANTGTRDSQAIMLLGSDGWVEHKEGGVTFCLDVTKCMFSSGNVTERMRIGKLKCSGESVVDLYTGIGYYTIPILACAGADKVYACEWNTNAVTALHRNLRANHIPPDRCVVLQGDCRLKAPQSVADRVLLGLLPSSQGGWQTAVLALKPTGGWLHVHENVLDKAEGEWVETAKTAVQRIQSLTRAIQGRQHWVASVRLLALGGLSQVSRQREPVLLKGLDLGPAVQKWTPEYLADLPSSSTTQVSVHVTHESSGCLDFVNKNFSFKNMTLKELVQAVNKADVSSKADSNSDQLGSHNRDSEPAGSAASAAASQTAASQNTTCTKYYLRSVGVNPRKEPAHLHASFPDLAQDIELPVSLLPPDMPLFSSVLRVGSPGLRLWTHYDVMDNVLMQIRGTKQVLLWPPSDYDNLYMEGSSSPIIGVLDPDLIKYRRYSSAKPVLCTLTPGTALFIPSLWLHNVFSEPGSGASISVNAFWRHLPVEFYEKKDLYGNRDLVQANQADEEVGKVFNLLKEL</sequence>
<evidence type="ECO:0000256" key="5">
    <source>
        <dbReference type="ARBA" id="ARBA00022691"/>
    </source>
</evidence>
<dbReference type="InterPro" id="IPR003347">
    <property type="entry name" value="JmjC_dom"/>
</dbReference>
<reference evidence="13 14" key="1">
    <citation type="submission" date="2017-08" db="EMBL/GenBank/DDBJ databases">
        <title>Acidophilic green algal genome provides insights into adaptation to an acidic environment.</title>
        <authorList>
            <person name="Hirooka S."/>
            <person name="Hirose Y."/>
            <person name="Kanesaki Y."/>
            <person name="Higuchi S."/>
            <person name="Fujiwara T."/>
            <person name="Onuma R."/>
            <person name="Era A."/>
            <person name="Ohbayashi R."/>
            <person name="Uzuka A."/>
            <person name="Nozaki H."/>
            <person name="Yoshikawa H."/>
            <person name="Miyagishima S.Y."/>
        </authorList>
    </citation>
    <scope>NUCLEOTIDE SEQUENCE [LARGE SCALE GENOMIC DNA]</scope>
    <source>
        <strain evidence="13 14">NIES-2499</strain>
    </source>
</reference>
<dbReference type="Pfam" id="PF02676">
    <property type="entry name" value="TYW3"/>
    <property type="match status" value="1"/>
</dbReference>
<dbReference type="Gene3D" id="2.120.10.80">
    <property type="entry name" value="Kelch-type beta propeller"/>
    <property type="match status" value="2"/>
</dbReference>
<dbReference type="OrthoDB" id="263283at2759"/>
<dbReference type="CDD" id="cd02440">
    <property type="entry name" value="AdoMet_MTases"/>
    <property type="match status" value="1"/>
</dbReference>
<dbReference type="SUPFAM" id="SSF51197">
    <property type="entry name" value="Clavaminate synthase-like"/>
    <property type="match status" value="1"/>
</dbReference>
<dbReference type="PANTHER" id="PTHR23245">
    <property type="entry name" value="TRNA METHYLTRANSFERASE"/>
    <property type="match status" value="1"/>
</dbReference>
<dbReference type="GO" id="GO:0005737">
    <property type="term" value="C:cytoplasm"/>
    <property type="evidence" value="ECO:0007669"/>
    <property type="project" value="TreeGrafter"/>
</dbReference>
<dbReference type="Gene3D" id="3.30.1960.10">
    <property type="entry name" value="tRNA wybutosine-synthesizing-like"/>
    <property type="match status" value="1"/>
</dbReference>
<evidence type="ECO:0000256" key="3">
    <source>
        <dbReference type="ARBA" id="ARBA00022603"/>
    </source>
</evidence>
<dbReference type="EMBL" id="BEGY01000017">
    <property type="protein sequence ID" value="GAX76405.1"/>
    <property type="molecule type" value="Genomic_DNA"/>
</dbReference>
<feature type="domain" description="SAM-dependent methyltransferase TRM5/TYW2-type" evidence="12">
    <location>
        <begin position="1069"/>
        <end position="1331"/>
    </location>
</feature>
<dbReference type="SUPFAM" id="SSF111278">
    <property type="entry name" value="SSo0622-like"/>
    <property type="match status" value="1"/>
</dbReference>
<dbReference type="GO" id="GO:0030488">
    <property type="term" value="P:tRNA methylation"/>
    <property type="evidence" value="ECO:0007669"/>
    <property type="project" value="TreeGrafter"/>
</dbReference>
<evidence type="ECO:0000256" key="2">
    <source>
        <dbReference type="ARBA" id="ARBA00006801"/>
    </source>
</evidence>
<dbReference type="SUPFAM" id="SSF101967">
    <property type="entry name" value="Adhesin YadA, collagen-binding domain"/>
    <property type="match status" value="1"/>
</dbReference>
<evidence type="ECO:0000256" key="6">
    <source>
        <dbReference type="ARBA" id="ARBA00022694"/>
    </source>
</evidence>
<feature type="coiled-coil region" evidence="9">
    <location>
        <begin position="177"/>
        <end position="204"/>
    </location>
</feature>
<keyword evidence="9" id="KW-0175">Coiled coil</keyword>
<evidence type="ECO:0000256" key="1">
    <source>
        <dbReference type="ARBA" id="ARBA00004797"/>
    </source>
</evidence>
<evidence type="ECO:0000256" key="8">
    <source>
        <dbReference type="ARBA" id="ARBA00049400"/>
    </source>
</evidence>
<dbReference type="UniPathway" id="UPA00375"/>
<dbReference type="FunFam" id="3.40.50.150:FF:000131">
    <property type="entry name" value="tRNA wybutosine-synthesizing protein 2/3/4"/>
    <property type="match status" value="1"/>
</dbReference>
<dbReference type="GO" id="GO:0031591">
    <property type="term" value="P:wybutosine biosynthetic process"/>
    <property type="evidence" value="ECO:0007669"/>
    <property type="project" value="TreeGrafter"/>
</dbReference>
<feature type="region of interest" description="Disordered" evidence="10">
    <location>
        <begin position="1401"/>
        <end position="1431"/>
    </location>
</feature>
<comment type="catalytic activity">
    <reaction evidence="8">
        <text>4-demethylwyosine(37) in tRNA(Phe) + S-adenosyl-L-methionine = 4-demethyl-7-[(3S)-3-amino-3-carboxypropyl]wyosine(37) in tRNA(Phe) + S-methyl-5'-thioadenosine + H(+)</text>
        <dbReference type="Rhea" id="RHEA:36355"/>
        <dbReference type="Rhea" id="RHEA-COMP:10164"/>
        <dbReference type="Rhea" id="RHEA-COMP:10378"/>
        <dbReference type="ChEBI" id="CHEBI:15378"/>
        <dbReference type="ChEBI" id="CHEBI:17509"/>
        <dbReference type="ChEBI" id="CHEBI:59789"/>
        <dbReference type="ChEBI" id="CHEBI:64315"/>
        <dbReference type="ChEBI" id="CHEBI:73550"/>
        <dbReference type="EC" id="2.5.1.114"/>
    </reaction>
</comment>
<dbReference type="InterPro" id="IPR003827">
    <property type="entry name" value="tRNA_yW-synthesising"/>
</dbReference>
<evidence type="ECO:0000259" key="11">
    <source>
        <dbReference type="PROSITE" id="PS51184"/>
    </source>
</evidence>
<evidence type="ECO:0000256" key="7">
    <source>
        <dbReference type="ARBA" id="ARBA00049202"/>
    </source>
</evidence>
<organism evidence="13 14">
    <name type="scientific">Chlamydomonas eustigma</name>
    <dbReference type="NCBI Taxonomy" id="1157962"/>
    <lineage>
        <taxon>Eukaryota</taxon>
        <taxon>Viridiplantae</taxon>
        <taxon>Chlorophyta</taxon>
        <taxon>core chlorophytes</taxon>
        <taxon>Chlorophyceae</taxon>
        <taxon>CS clade</taxon>
        <taxon>Chlamydomonadales</taxon>
        <taxon>Chlamydomonadaceae</taxon>
        <taxon>Chlamydomonas</taxon>
    </lineage>
</organism>
<keyword evidence="4" id="KW-0808">Transferase</keyword>
<dbReference type="InterPro" id="IPR056744">
    <property type="entry name" value="TRM5/TYW2-like_N"/>
</dbReference>
<dbReference type="PROSITE" id="PS51184">
    <property type="entry name" value="JMJC"/>
    <property type="match status" value="1"/>
</dbReference>
<comment type="pathway">
    <text evidence="1">tRNA modification; wybutosine-tRNA(Phe) biosynthesis.</text>
</comment>
<dbReference type="Gene3D" id="3.40.50.150">
    <property type="entry name" value="Vaccinia Virus protein VP39"/>
    <property type="match status" value="1"/>
</dbReference>
<dbReference type="Pfam" id="PF25133">
    <property type="entry name" value="TYW2_N_2"/>
    <property type="match status" value="1"/>
</dbReference>
<dbReference type="GO" id="GO:0102522">
    <property type="term" value="F:tRNA 4-demethylwyosine alpha-amino-alpha-carboxypropyltransferase activity"/>
    <property type="evidence" value="ECO:0007669"/>
    <property type="project" value="UniProtKB-EC"/>
</dbReference>
<evidence type="ECO:0000259" key="12">
    <source>
        <dbReference type="PROSITE" id="PS51684"/>
    </source>
</evidence>
<evidence type="ECO:0000256" key="4">
    <source>
        <dbReference type="ARBA" id="ARBA00022679"/>
    </source>
</evidence>
<proteinExistence type="inferred from homology"/>
<dbReference type="InterPro" id="IPR030382">
    <property type="entry name" value="MeTrfase_TRM5/TYW2"/>
</dbReference>
<dbReference type="InterPro" id="IPR015915">
    <property type="entry name" value="Kelch-typ_b-propeller"/>
</dbReference>
<dbReference type="Pfam" id="PF02475">
    <property type="entry name" value="TRM5-TYW2_MTfase"/>
    <property type="match status" value="1"/>
</dbReference>
<dbReference type="Gene3D" id="2.60.120.650">
    <property type="entry name" value="Cupin"/>
    <property type="match status" value="1"/>
</dbReference>
<keyword evidence="14" id="KW-1185">Reference proteome</keyword>
<dbReference type="Pfam" id="PF13621">
    <property type="entry name" value="Cupin_8"/>
    <property type="match status" value="1"/>
</dbReference>
<comment type="similarity">
    <text evidence="2">Belongs to the JARID1 histone demethylase family.</text>
</comment>
<dbReference type="Gene3D" id="3.30.300.110">
    <property type="entry name" value="Met-10+ protein-like domains"/>
    <property type="match status" value="1"/>
</dbReference>
<evidence type="ECO:0000313" key="14">
    <source>
        <dbReference type="Proteomes" id="UP000232323"/>
    </source>
</evidence>
<feature type="domain" description="JmjC" evidence="11">
    <location>
        <begin position="1451"/>
        <end position="1609"/>
    </location>
</feature>
<dbReference type="GO" id="GO:0008175">
    <property type="term" value="F:tRNA methyltransferase activity"/>
    <property type="evidence" value="ECO:0007669"/>
    <property type="project" value="TreeGrafter"/>
</dbReference>
<dbReference type="SMART" id="SM00558">
    <property type="entry name" value="JmjC"/>
    <property type="match status" value="1"/>
</dbReference>
<evidence type="ECO:0000256" key="10">
    <source>
        <dbReference type="SAM" id="MobiDB-lite"/>
    </source>
</evidence>
<comment type="caution">
    <text evidence="13">The sequence shown here is derived from an EMBL/GenBank/DDBJ whole genome shotgun (WGS) entry which is preliminary data.</text>
</comment>
<dbReference type="SUPFAM" id="SSF53335">
    <property type="entry name" value="S-adenosyl-L-methionine-dependent methyltransferases"/>
    <property type="match status" value="1"/>
</dbReference>
<dbReference type="InterPro" id="IPR056743">
    <property type="entry name" value="TRM5-TYW2-like_MTfase"/>
</dbReference>